<keyword evidence="1" id="KW-0812">Transmembrane</keyword>
<dbReference type="RefSeq" id="WP_007191971.1">
    <property type="nucleotide sequence ID" value="NZ_AFWV01000003.1"/>
</dbReference>
<accession>F9U7L8</accession>
<dbReference type="OrthoDB" id="5767224at2"/>
<dbReference type="STRING" id="768671.ThimaDRAFT_1094"/>
<evidence type="ECO:0000256" key="1">
    <source>
        <dbReference type="SAM" id="Phobius"/>
    </source>
</evidence>
<organism evidence="2 3">
    <name type="scientific">Thiocapsa marina 5811</name>
    <dbReference type="NCBI Taxonomy" id="768671"/>
    <lineage>
        <taxon>Bacteria</taxon>
        <taxon>Pseudomonadati</taxon>
        <taxon>Pseudomonadota</taxon>
        <taxon>Gammaproteobacteria</taxon>
        <taxon>Chromatiales</taxon>
        <taxon>Chromatiaceae</taxon>
        <taxon>Thiocapsa</taxon>
    </lineage>
</organism>
<evidence type="ECO:0000313" key="2">
    <source>
        <dbReference type="EMBL" id="EGV19648.1"/>
    </source>
</evidence>
<keyword evidence="3" id="KW-1185">Reference proteome</keyword>
<reference evidence="2 3" key="1">
    <citation type="submission" date="2011-06" db="EMBL/GenBank/DDBJ databases">
        <title>The draft genome of Thiocapsa marina 5811.</title>
        <authorList>
            <consortium name="US DOE Joint Genome Institute (JGI-PGF)"/>
            <person name="Lucas S."/>
            <person name="Han J."/>
            <person name="Cheng J.-F."/>
            <person name="Goodwin L."/>
            <person name="Pitluck S."/>
            <person name="Peters L."/>
            <person name="Land M.L."/>
            <person name="Hauser L."/>
            <person name="Vogl K."/>
            <person name="Liu Z."/>
            <person name="Imhoff J."/>
            <person name="Thiel V."/>
            <person name="Frigaard N.-U."/>
            <person name="Bryant D."/>
            <person name="Woyke T.J."/>
        </authorList>
    </citation>
    <scope>NUCLEOTIDE SEQUENCE [LARGE SCALE GENOMIC DNA]</scope>
    <source>
        <strain evidence="2 3">5811</strain>
    </source>
</reference>
<dbReference type="Proteomes" id="UP000005459">
    <property type="component" value="Unassembled WGS sequence"/>
</dbReference>
<proteinExistence type="predicted"/>
<name>F9U7L8_9GAMM</name>
<evidence type="ECO:0000313" key="3">
    <source>
        <dbReference type="Proteomes" id="UP000005459"/>
    </source>
</evidence>
<protein>
    <submittedName>
        <fullName evidence="2">Uncharacterized protein</fullName>
    </submittedName>
</protein>
<keyword evidence="1" id="KW-0472">Membrane</keyword>
<sequence>MKYTARCTWPEKSKSWEYLGESESLEEFALAFATDKALAVDTEFVVIEKAGAESEIEFFKVTRASPYGLVTAAPRVESESGPGKAAPQDAPTAAVGGDDNFGGVEAIAGAWRGVIANVLMFVKAGAAALLFFLAAIFLAKWLFNAW</sequence>
<keyword evidence="1" id="KW-1133">Transmembrane helix</keyword>
<dbReference type="EMBL" id="AFWV01000003">
    <property type="protein sequence ID" value="EGV19648.1"/>
    <property type="molecule type" value="Genomic_DNA"/>
</dbReference>
<feature type="transmembrane region" description="Helical" evidence="1">
    <location>
        <begin position="121"/>
        <end position="143"/>
    </location>
</feature>
<gene>
    <name evidence="2" type="ORF">ThimaDRAFT_1094</name>
</gene>
<dbReference type="AlphaFoldDB" id="F9U7L8"/>
<dbReference type="eggNOG" id="ENOG5032X24">
    <property type="taxonomic scope" value="Bacteria"/>
</dbReference>